<dbReference type="AlphaFoldDB" id="A0A1F5LGS8"/>
<evidence type="ECO:0000256" key="3">
    <source>
        <dbReference type="ARBA" id="ARBA00022989"/>
    </source>
</evidence>
<proteinExistence type="predicted"/>
<feature type="compositionally biased region" description="Low complexity" evidence="5">
    <location>
        <begin position="588"/>
        <end position="621"/>
    </location>
</feature>
<dbReference type="Gene3D" id="3.10.20.90">
    <property type="entry name" value="Phosphatidylinositol 3-kinase Catalytic Subunit, Chain A, domain 1"/>
    <property type="match status" value="1"/>
</dbReference>
<dbReference type="GO" id="GO:0016020">
    <property type="term" value="C:membrane"/>
    <property type="evidence" value="ECO:0007669"/>
    <property type="project" value="UniProtKB-SubCell"/>
</dbReference>
<evidence type="ECO:0000256" key="1">
    <source>
        <dbReference type="ARBA" id="ARBA00004370"/>
    </source>
</evidence>
<dbReference type="SUPFAM" id="SSF54236">
    <property type="entry name" value="Ubiquitin-like"/>
    <property type="match status" value="1"/>
</dbReference>
<keyword evidence="8" id="KW-1185">Reference proteome</keyword>
<dbReference type="RefSeq" id="XP_022487718.1">
    <property type="nucleotide sequence ID" value="XM_022632225.1"/>
</dbReference>
<dbReference type="STRING" id="1835702.A0A1F5LGS8"/>
<reference evidence="7 8" key="1">
    <citation type="journal article" date="2016" name="Sci. Rep.">
        <title>Penicillium arizonense, a new, genome sequenced fungal species, reveals a high chemical diversity in secreted metabolites.</title>
        <authorList>
            <person name="Grijseels S."/>
            <person name="Nielsen J.C."/>
            <person name="Randelovic M."/>
            <person name="Nielsen J."/>
            <person name="Nielsen K.F."/>
            <person name="Workman M."/>
            <person name="Frisvad J.C."/>
        </authorList>
    </citation>
    <scope>NUCLEOTIDE SEQUENCE [LARGE SCALE GENOMIC DNA]</scope>
    <source>
        <strain evidence="7 8">CBS 141311</strain>
    </source>
</reference>
<feature type="region of interest" description="Disordered" evidence="5">
    <location>
        <begin position="97"/>
        <end position="222"/>
    </location>
</feature>
<dbReference type="InterPro" id="IPR029071">
    <property type="entry name" value="Ubiquitin-like_domsf"/>
</dbReference>
<keyword evidence="4" id="KW-0472">Membrane</keyword>
<protein>
    <recommendedName>
        <fullName evidence="6">Ubiquitin-like domain-containing protein</fullName>
    </recommendedName>
</protein>
<feature type="compositionally biased region" description="Polar residues" evidence="5">
    <location>
        <begin position="105"/>
        <end position="115"/>
    </location>
</feature>
<organism evidence="7 8">
    <name type="scientific">Penicillium arizonense</name>
    <dbReference type="NCBI Taxonomy" id="1835702"/>
    <lineage>
        <taxon>Eukaryota</taxon>
        <taxon>Fungi</taxon>
        <taxon>Dikarya</taxon>
        <taxon>Ascomycota</taxon>
        <taxon>Pezizomycotina</taxon>
        <taxon>Eurotiomycetes</taxon>
        <taxon>Eurotiomycetidae</taxon>
        <taxon>Eurotiales</taxon>
        <taxon>Aspergillaceae</taxon>
        <taxon>Penicillium</taxon>
    </lineage>
</organism>
<evidence type="ECO:0000256" key="4">
    <source>
        <dbReference type="ARBA" id="ARBA00023136"/>
    </source>
</evidence>
<feature type="compositionally biased region" description="Polar residues" evidence="5">
    <location>
        <begin position="128"/>
        <end position="152"/>
    </location>
</feature>
<comment type="caution">
    <text evidence="7">The sequence shown here is derived from an EMBL/GenBank/DDBJ whole genome shotgun (WGS) entry which is preliminary data.</text>
</comment>
<evidence type="ECO:0000259" key="6">
    <source>
        <dbReference type="PROSITE" id="PS50053"/>
    </source>
</evidence>
<evidence type="ECO:0000313" key="7">
    <source>
        <dbReference type="EMBL" id="OGE52276.1"/>
    </source>
</evidence>
<dbReference type="PROSITE" id="PS50053">
    <property type="entry name" value="UBIQUITIN_2"/>
    <property type="match status" value="1"/>
</dbReference>
<dbReference type="InterPro" id="IPR039751">
    <property type="entry name" value="HERPUD1/2"/>
</dbReference>
<sequence length="630" mass="66963">MADAPSSSGEGTTTTLNILCQILPPPGRFTIENLPLTTTVGQLRARISETFPGNPHPSTQRLIYQGKALLDDNVTLVSFLPSTNDSTHALHLVLPPPEPTHALASGTSHPSSQAVSDRLRPFRARPFATSTPGLFGNSAANPSPFGPNSTAGSGLFGPNAAHSSGFGPNAPASSSPFGPNAAHPSGFGSNAPAGSSLFGSNRPTGSGLFGPIPGNPSPFGPGIAGFGPAHPNGNFFGPLHNTNTGGGFQGFQPQPAETDDDTNLRLANLRSQTEEIERQLERGLVASSMRHIVNVRTELLGIQDAQFNRRRPLPEVGALIARIMDAYTRVCQLENMQLRERTSTGSHSHASANIETNAQGRCILNSSVSENHSIFIVTGPGGSPQVILPPGAQLDGTIYLPGAQLDGTIYSPPAAASDAPVPPQPPQNAAIVENVFRQAMPNQQRRGNDIEQAGLARHMSRIWLFVRLWFVCYLTSEPGTWRRYIMVAVSMLVTLLSETDIPQQILRAVITPAQRHLEALARVGGPADPAATANDPRFQAFSMREQVRRIERSILLLLASVVPGLGEREVEAHLAAERGAELRRQEQEQAQAQAQAQEQQAQATEAEGSTNPAAQQEAPASQPEPTPAQN</sequence>
<feature type="domain" description="Ubiquitin-like" evidence="6">
    <location>
        <begin position="16"/>
        <end position="76"/>
    </location>
</feature>
<dbReference type="InterPro" id="IPR000626">
    <property type="entry name" value="Ubiquitin-like_dom"/>
</dbReference>
<feature type="region of interest" description="Disordered" evidence="5">
    <location>
        <begin position="579"/>
        <end position="630"/>
    </location>
</feature>
<dbReference type="GO" id="GO:0030968">
    <property type="term" value="P:endoplasmic reticulum unfolded protein response"/>
    <property type="evidence" value="ECO:0007669"/>
    <property type="project" value="TreeGrafter"/>
</dbReference>
<name>A0A1F5LGS8_PENAI</name>
<dbReference type="Proteomes" id="UP000177622">
    <property type="component" value="Unassembled WGS sequence"/>
</dbReference>
<keyword evidence="2" id="KW-0812">Transmembrane</keyword>
<evidence type="ECO:0000256" key="5">
    <source>
        <dbReference type="SAM" id="MobiDB-lite"/>
    </source>
</evidence>
<evidence type="ECO:0000256" key="2">
    <source>
        <dbReference type="ARBA" id="ARBA00022692"/>
    </source>
</evidence>
<dbReference type="PANTHER" id="PTHR12943:SF27">
    <property type="entry name" value="HOMOCYSTEINE-INDUCED ENDOPLASMIC RETICULUM PROTEIN, ISOFORM A"/>
    <property type="match status" value="1"/>
</dbReference>
<dbReference type="OrthoDB" id="21589at2759"/>
<accession>A0A1F5LGS8</accession>
<gene>
    <name evidence="7" type="ORF">PENARI_c010G04674</name>
</gene>
<dbReference type="Pfam" id="PF00240">
    <property type="entry name" value="ubiquitin"/>
    <property type="match status" value="1"/>
</dbReference>
<keyword evidence="3" id="KW-1133">Transmembrane helix</keyword>
<comment type="subcellular location">
    <subcellularLocation>
        <location evidence="1">Membrane</location>
    </subcellularLocation>
</comment>
<dbReference type="GeneID" id="34576959"/>
<dbReference type="EMBL" id="LXJU01000010">
    <property type="protein sequence ID" value="OGE52276.1"/>
    <property type="molecule type" value="Genomic_DNA"/>
</dbReference>
<dbReference type="PANTHER" id="PTHR12943">
    <property type="entry name" value="HOMOCYSTEINE-RESPONSIVE ENDOPLASMIC RETICULUM-RESIDENT UNIQUITIN-LIKE DOMAIN HERPUD PROTEIN FAMILY MEMBER"/>
    <property type="match status" value="1"/>
</dbReference>
<evidence type="ECO:0000313" key="8">
    <source>
        <dbReference type="Proteomes" id="UP000177622"/>
    </source>
</evidence>